<dbReference type="PROSITE" id="PS50929">
    <property type="entry name" value="ABC_TM1F"/>
    <property type="match status" value="1"/>
</dbReference>
<feature type="transmembrane region" description="Helical" evidence="7">
    <location>
        <begin position="30"/>
        <end position="53"/>
    </location>
</feature>
<name>A0A8H7ZPR4_9FUNG</name>
<dbReference type="InterPro" id="IPR036640">
    <property type="entry name" value="ABC1_TM_sf"/>
</dbReference>
<organism evidence="9 10">
    <name type="scientific">Olpidium bornovanus</name>
    <dbReference type="NCBI Taxonomy" id="278681"/>
    <lineage>
        <taxon>Eukaryota</taxon>
        <taxon>Fungi</taxon>
        <taxon>Fungi incertae sedis</taxon>
        <taxon>Olpidiomycota</taxon>
        <taxon>Olpidiomycotina</taxon>
        <taxon>Olpidiomycetes</taxon>
        <taxon>Olpidiales</taxon>
        <taxon>Olpidiaceae</taxon>
        <taxon>Olpidium</taxon>
    </lineage>
</organism>
<dbReference type="Pfam" id="PF00664">
    <property type="entry name" value="ABC_membrane"/>
    <property type="match status" value="1"/>
</dbReference>
<feature type="non-terminal residue" evidence="9">
    <location>
        <position position="159"/>
    </location>
</feature>
<feature type="transmembrane region" description="Helical" evidence="7">
    <location>
        <begin position="131"/>
        <end position="149"/>
    </location>
</feature>
<evidence type="ECO:0000313" key="9">
    <source>
        <dbReference type="EMBL" id="KAG5457408.1"/>
    </source>
</evidence>
<keyword evidence="2" id="KW-0813">Transport</keyword>
<evidence type="ECO:0000256" key="6">
    <source>
        <dbReference type="ARBA" id="ARBA00023136"/>
    </source>
</evidence>
<keyword evidence="6 7" id="KW-0472">Membrane</keyword>
<dbReference type="GO" id="GO:0090374">
    <property type="term" value="P:oligopeptide export from mitochondrion"/>
    <property type="evidence" value="ECO:0007669"/>
    <property type="project" value="TreeGrafter"/>
</dbReference>
<evidence type="ECO:0000256" key="5">
    <source>
        <dbReference type="ARBA" id="ARBA00022989"/>
    </source>
</evidence>
<dbReference type="PANTHER" id="PTHR43394:SF11">
    <property type="entry name" value="ATP-BINDING CASSETTE TRANSPORTER"/>
    <property type="match status" value="1"/>
</dbReference>
<evidence type="ECO:0000259" key="8">
    <source>
        <dbReference type="PROSITE" id="PS50929"/>
    </source>
</evidence>
<dbReference type="OrthoDB" id="2445737at2759"/>
<protein>
    <submittedName>
        <fullName evidence="9">ABC transporter type 1, transmembrane domain-containing protein</fullName>
    </submittedName>
</protein>
<evidence type="ECO:0000256" key="2">
    <source>
        <dbReference type="ARBA" id="ARBA00022448"/>
    </source>
</evidence>
<dbReference type="EMBL" id="JAEFCI010010130">
    <property type="protein sequence ID" value="KAG5457408.1"/>
    <property type="molecule type" value="Genomic_DNA"/>
</dbReference>
<dbReference type="GO" id="GO:0015421">
    <property type="term" value="F:ABC-type oligopeptide transporter activity"/>
    <property type="evidence" value="ECO:0007669"/>
    <property type="project" value="TreeGrafter"/>
</dbReference>
<keyword evidence="4" id="KW-0677">Repeat</keyword>
<comment type="subcellular location">
    <subcellularLocation>
        <location evidence="1">Membrane</location>
        <topology evidence="1">Multi-pass membrane protein</topology>
    </subcellularLocation>
</comment>
<evidence type="ECO:0000256" key="4">
    <source>
        <dbReference type="ARBA" id="ARBA00022737"/>
    </source>
</evidence>
<dbReference type="InterPro" id="IPR011527">
    <property type="entry name" value="ABC1_TM_dom"/>
</dbReference>
<keyword evidence="3 7" id="KW-0812">Transmembrane</keyword>
<evidence type="ECO:0000256" key="1">
    <source>
        <dbReference type="ARBA" id="ARBA00004141"/>
    </source>
</evidence>
<keyword evidence="10" id="KW-1185">Reference proteome</keyword>
<proteinExistence type="predicted"/>
<dbReference type="GO" id="GO:0005524">
    <property type="term" value="F:ATP binding"/>
    <property type="evidence" value="ECO:0007669"/>
    <property type="project" value="InterPro"/>
</dbReference>
<dbReference type="AlphaFoldDB" id="A0A8H7ZPR4"/>
<reference evidence="9 10" key="1">
    <citation type="journal article" name="Sci. Rep.">
        <title>Genome-scale phylogenetic analyses confirm Olpidium as the closest living zoosporic fungus to the non-flagellated, terrestrial fungi.</title>
        <authorList>
            <person name="Chang Y."/>
            <person name="Rochon D."/>
            <person name="Sekimoto S."/>
            <person name="Wang Y."/>
            <person name="Chovatia M."/>
            <person name="Sandor L."/>
            <person name="Salamov A."/>
            <person name="Grigoriev I.V."/>
            <person name="Stajich J.E."/>
            <person name="Spatafora J.W."/>
        </authorList>
    </citation>
    <scope>NUCLEOTIDE SEQUENCE [LARGE SCALE GENOMIC DNA]</scope>
    <source>
        <strain evidence="9">S191</strain>
    </source>
</reference>
<sequence length="159" mass="17302">MEPLLVAMRNAQDPVYMNTRNLMDDVMPTILLIVGCGVAQFVGGYVCQMCWVLTGENQTKRIREAYVQAVLRQDMGWFDASEDGSLTTRLAQDTQVVQQGISENVGAILQSAAQFAAGFAVAFVQSWRMSLVMLACLPLLAGSGGWMIHSITAHTAASR</sequence>
<evidence type="ECO:0000313" key="10">
    <source>
        <dbReference type="Proteomes" id="UP000673691"/>
    </source>
</evidence>
<accession>A0A8H7ZPR4</accession>
<dbReference type="Gene3D" id="1.20.1560.10">
    <property type="entry name" value="ABC transporter type 1, transmembrane domain"/>
    <property type="match status" value="1"/>
</dbReference>
<comment type="caution">
    <text evidence="9">The sequence shown here is derived from an EMBL/GenBank/DDBJ whole genome shotgun (WGS) entry which is preliminary data.</text>
</comment>
<dbReference type="PANTHER" id="PTHR43394">
    <property type="entry name" value="ATP-DEPENDENT PERMEASE MDL1, MITOCHONDRIAL"/>
    <property type="match status" value="1"/>
</dbReference>
<evidence type="ECO:0000256" key="3">
    <source>
        <dbReference type="ARBA" id="ARBA00022692"/>
    </source>
</evidence>
<keyword evidence="5 7" id="KW-1133">Transmembrane helix</keyword>
<gene>
    <name evidence="9" type="ORF">BJ554DRAFT_2590</name>
</gene>
<evidence type="ECO:0000256" key="7">
    <source>
        <dbReference type="SAM" id="Phobius"/>
    </source>
</evidence>
<dbReference type="GO" id="GO:0005743">
    <property type="term" value="C:mitochondrial inner membrane"/>
    <property type="evidence" value="ECO:0007669"/>
    <property type="project" value="TreeGrafter"/>
</dbReference>
<feature type="domain" description="ABC transmembrane type-1" evidence="8">
    <location>
        <begin position="30"/>
        <end position="159"/>
    </location>
</feature>
<dbReference type="InterPro" id="IPR039421">
    <property type="entry name" value="Type_1_exporter"/>
</dbReference>
<dbReference type="Proteomes" id="UP000673691">
    <property type="component" value="Unassembled WGS sequence"/>
</dbReference>
<dbReference type="SUPFAM" id="SSF90123">
    <property type="entry name" value="ABC transporter transmembrane region"/>
    <property type="match status" value="1"/>
</dbReference>